<proteinExistence type="predicted"/>
<comment type="caution">
    <text evidence="1">The sequence shown here is derived from an EMBL/GenBank/DDBJ whole genome shotgun (WGS) entry which is preliminary data.</text>
</comment>
<protein>
    <submittedName>
        <fullName evidence="1">Uncharacterized protein</fullName>
    </submittedName>
</protein>
<name>A0AAV7ETY2_ARIFI</name>
<evidence type="ECO:0000313" key="1">
    <source>
        <dbReference type="EMBL" id="KAG9451301.1"/>
    </source>
</evidence>
<evidence type="ECO:0000313" key="2">
    <source>
        <dbReference type="Proteomes" id="UP000825729"/>
    </source>
</evidence>
<keyword evidence="2" id="KW-1185">Reference proteome</keyword>
<sequence length="62" mass="7096">MEPIYIIKWDQPCINKWKKGYRGPLGRARRAPSSFCFFKDLQLAGLILATRLDPLWACGPTS</sequence>
<accession>A0AAV7ETY2</accession>
<dbReference type="AlphaFoldDB" id="A0AAV7ETY2"/>
<dbReference type="EMBL" id="JAINDJ010000004">
    <property type="protein sequence ID" value="KAG9451301.1"/>
    <property type="molecule type" value="Genomic_DNA"/>
</dbReference>
<gene>
    <name evidence="1" type="ORF">H6P81_011266</name>
</gene>
<dbReference type="Proteomes" id="UP000825729">
    <property type="component" value="Unassembled WGS sequence"/>
</dbReference>
<reference evidence="1 2" key="1">
    <citation type="submission" date="2021-07" db="EMBL/GenBank/DDBJ databases">
        <title>The Aristolochia fimbriata genome: insights into angiosperm evolution, floral development and chemical biosynthesis.</title>
        <authorList>
            <person name="Jiao Y."/>
        </authorList>
    </citation>
    <scope>NUCLEOTIDE SEQUENCE [LARGE SCALE GENOMIC DNA]</scope>
    <source>
        <strain evidence="1">IBCAS-2021</strain>
        <tissue evidence="1">Leaf</tissue>
    </source>
</reference>
<organism evidence="1 2">
    <name type="scientific">Aristolochia fimbriata</name>
    <name type="common">White veined hardy Dutchman's pipe vine</name>
    <dbReference type="NCBI Taxonomy" id="158543"/>
    <lineage>
        <taxon>Eukaryota</taxon>
        <taxon>Viridiplantae</taxon>
        <taxon>Streptophyta</taxon>
        <taxon>Embryophyta</taxon>
        <taxon>Tracheophyta</taxon>
        <taxon>Spermatophyta</taxon>
        <taxon>Magnoliopsida</taxon>
        <taxon>Magnoliidae</taxon>
        <taxon>Piperales</taxon>
        <taxon>Aristolochiaceae</taxon>
        <taxon>Aristolochia</taxon>
    </lineage>
</organism>